<dbReference type="Proteomes" id="UP001162501">
    <property type="component" value="Chromosome 31"/>
</dbReference>
<organism evidence="1 2">
    <name type="scientific">Rangifer tarandus platyrhynchus</name>
    <name type="common">Svalbard reindeer</name>
    <dbReference type="NCBI Taxonomy" id="3082113"/>
    <lineage>
        <taxon>Eukaryota</taxon>
        <taxon>Metazoa</taxon>
        <taxon>Chordata</taxon>
        <taxon>Craniata</taxon>
        <taxon>Vertebrata</taxon>
        <taxon>Euteleostomi</taxon>
        <taxon>Mammalia</taxon>
        <taxon>Eutheria</taxon>
        <taxon>Laurasiatheria</taxon>
        <taxon>Artiodactyla</taxon>
        <taxon>Ruminantia</taxon>
        <taxon>Pecora</taxon>
        <taxon>Cervidae</taxon>
        <taxon>Odocoileinae</taxon>
        <taxon>Rangifer</taxon>
    </lineage>
</organism>
<evidence type="ECO:0000313" key="1">
    <source>
        <dbReference type="EMBL" id="CAI9707924.1"/>
    </source>
</evidence>
<name>A0ACB0F6M4_RANTA</name>
<reference evidence="1" key="1">
    <citation type="submission" date="2023-05" db="EMBL/GenBank/DDBJ databases">
        <authorList>
            <consortium name="ELIXIR-Norway"/>
        </authorList>
    </citation>
    <scope>NUCLEOTIDE SEQUENCE</scope>
</reference>
<dbReference type="EMBL" id="OX596115">
    <property type="protein sequence ID" value="CAI9707924.1"/>
    <property type="molecule type" value="Genomic_DNA"/>
</dbReference>
<accession>A0ACB0F6M4</accession>
<evidence type="ECO:0000313" key="2">
    <source>
        <dbReference type="Proteomes" id="UP001162501"/>
    </source>
</evidence>
<proteinExistence type="predicted"/>
<gene>
    <name evidence="1" type="ORF">MRATA1EN3_LOCUS19137</name>
</gene>
<sequence length="397" mass="41396">MHIPRRHIPGLNPAAPAAPRAGLGAGPSRAAAAAGEGGRGPEFRNGKLKRALRSPLLPPLSDFQGNHKTFPERKGVWEAPFGSKRSQRTTRAQKGSSARRSAPRLGPRGGSRGEGWGRKYEKPRRRRESASGGLCKGARPSGTSEPRGAPRASRRTAKASPEVRERRVPPCPRGGPAGRTRARPGEAADHPTLVVVHVRSARGAPSWTCPPRASSPSVRPRPGKSPAQRPAAARGGVGERAGRKPRRPGPWTCPGRNADFLSFHKYLFSSYYVVVGPNGATGSRPGRARAHSTCLRSPSSSVSGGASQFPNSSPAREAPVKVVACGLPTPASALTKPGASPRAPVYPSSFGKDGPLGALGLLTVFTQQQFCPGGVPSAVVHALLLSLPDAVSAATAF</sequence>
<protein>
    <submittedName>
        <fullName evidence="1">Uncharacterized protein</fullName>
    </submittedName>
</protein>